<evidence type="ECO:0000256" key="3">
    <source>
        <dbReference type="ARBA" id="ARBA00007469"/>
    </source>
</evidence>
<keyword evidence="10" id="KW-0378">Hydrolase</keyword>
<dbReference type="FunFam" id="3.90.730.10:FF:000004">
    <property type="entry name" value="Ribonuclease T2-like"/>
    <property type="match status" value="1"/>
</dbReference>
<evidence type="ECO:0000256" key="18">
    <source>
        <dbReference type="SAM" id="SignalP"/>
    </source>
</evidence>
<dbReference type="InParanoid" id="A0A7C8MQK1"/>
<dbReference type="EC" id="4.6.1.19" evidence="4"/>
<evidence type="ECO:0000256" key="7">
    <source>
        <dbReference type="ARBA" id="ARBA00022722"/>
    </source>
</evidence>
<dbReference type="SUPFAM" id="SSF55895">
    <property type="entry name" value="Ribonuclease Rh-like"/>
    <property type="match status" value="1"/>
</dbReference>
<evidence type="ECO:0000256" key="16">
    <source>
        <dbReference type="PIRSR" id="PIRSR633697-1"/>
    </source>
</evidence>
<reference evidence="20 21" key="1">
    <citation type="submission" date="2019-12" db="EMBL/GenBank/DDBJ databases">
        <title>Draft genome sequence of the ascomycete Xylaria multiplex DSM 110363.</title>
        <authorList>
            <person name="Buettner E."/>
            <person name="Kellner H."/>
        </authorList>
    </citation>
    <scope>NUCLEOTIDE SEQUENCE [LARGE SCALE GENOMIC DNA]</scope>
    <source>
        <strain evidence="20 21">DSM 110363</strain>
    </source>
</reference>
<keyword evidence="21" id="KW-1185">Reference proteome</keyword>
<dbReference type="FunCoup" id="A0A7C8MQK1">
    <property type="interactions" value="122"/>
</dbReference>
<evidence type="ECO:0000256" key="6">
    <source>
        <dbReference type="ARBA" id="ARBA00022554"/>
    </source>
</evidence>
<evidence type="ECO:0000256" key="13">
    <source>
        <dbReference type="ARBA" id="ARBA00023239"/>
    </source>
</evidence>
<evidence type="ECO:0000313" key="20">
    <source>
        <dbReference type="EMBL" id="KAF2965867.1"/>
    </source>
</evidence>
<evidence type="ECO:0000256" key="10">
    <source>
        <dbReference type="ARBA" id="ARBA00022801"/>
    </source>
</evidence>
<evidence type="ECO:0000256" key="9">
    <source>
        <dbReference type="ARBA" id="ARBA00022759"/>
    </source>
</evidence>
<dbReference type="GO" id="GO:0033897">
    <property type="term" value="F:ribonuclease T2 activity"/>
    <property type="evidence" value="ECO:0007669"/>
    <property type="project" value="UniProtKB-EC"/>
</dbReference>
<evidence type="ECO:0000256" key="15">
    <source>
        <dbReference type="ARBA" id="ARBA00071169"/>
    </source>
</evidence>
<dbReference type="InterPro" id="IPR036430">
    <property type="entry name" value="RNase_T2-like_sf"/>
</dbReference>
<dbReference type="PROSITE" id="PS51257">
    <property type="entry name" value="PROKAR_LIPOPROTEIN"/>
    <property type="match status" value="1"/>
</dbReference>
<feature type="active site" evidence="16">
    <location>
        <position position="129"/>
    </location>
</feature>
<evidence type="ECO:0000259" key="19">
    <source>
        <dbReference type="Pfam" id="PF25488"/>
    </source>
</evidence>
<gene>
    <name evidence="20" type="ORF">GQX73_g7695</name>
</gene>
<keyword evidence="5" id="KW-0963">Cytoplasm</keyword>
<name>A0A7C8MQK1_9PEZI</name>
<keyword evidence="7" id="KW-0540">Nuclease</keyword>
<dbReference type="AlphaFoldDB" id="A0A7C8MQK1"/>
<dbReference type="InterPro" id="IPR033697">
    <property type="entry name" value="Ribonuclease_T2_eukaryotic"/>
</dbReference>
<evidence type="ECO:0000256" key="1">
    <source>
        <dbReference type="ARBA" id="ARBA00004410"/>
    </source>
</evidence>
<dbReference type="PROSITE" id="PS00531">
    <property type="entry name" value="RNASE_T2_2"/>
    <property type="match status" value="1"/>
</dbReference>
<keyword evidence="8 18" id="KW-0732">Signal</keyword>
<feature type="signal peptide" evidence="18">
    <location>
        <begin position="1"/>
        <end position="19"/>
    </location>
</feature>
<dbReference type="Pfam" id="PF00445">
    <property type="entry name" value="Ribonuclease_T2"/>
    <property type="match status" value="1"/>
</dbReference>
<dbReference type="InterPro" id="IPR001568">
    <property type="entry name" value="RNase_T2-like"/>
</dbReference>
<dbReference type="CDD" id="cd01061">
    <property type="entry name" value="RNase_T2_euk"/>
    <property type="match status" value="1"/>
</dbReference>
<feature type="chain" id="PRO_5028983653" description="Ribonuclease T2-like" evidence="18">
    <location>
        <begin position="20"/>
        <end position="399"/>
    </location>
</feature>
<keyword evidence="12" id="KW-0325">Glycoprotein</keyword>
<evidence type="ECO:0000256" key="11">
    <source>
        <dbReference type="ARBA" id="ARBA00023157"/>
    </source>
</evidence>
<dbReference type="PANTHER" id="PTHR11240">
    <property type="entry name" value="RIBONUCLEASE T2"/>
    <property type="match status" value="1"/>
</dbReference>
<comment type="caution">
    <text evidence="20">The sequence shown here is derived from an EMBL/GenBank/DDBJ whole genome shotgun (WGS) entry which is preliminary data.</text>
</comment>
<protein>
    <recommendedName>
        <fullName evidence="15">Ribonuclease T2-like</fullName>
        <ecNumber evidence="4">4.6.1.19</ecNumber>
    </recommendedName>
</protein>
<dbReference type="GO" id="GO:0016787">
    <property type="term" value="F:hydrolase activity"/>
    <property type="evidence" value="ECO:0007669"/>
    <property type="project" value="UniProtKB-KW"/>
</dbReference>
<organism evidence="20 21">
    <name type="scientific">Xylaria multiplex</name>
    <dbReference type="NCBI Taxonomy" id="323545"/>
    <lineage>
        <taxon>Eukaryota</taxon>
        <taxon>Fungi</taxon>
        <taxon>Dikarya</taxon>
        <taxon>Ascomycota</taxon>
        <taxon>Pezizomycotina</taxon>
        <taxon>Sordariomycetes</taxon>
        <taxon>Xylariomycetidae</taxon>
        <taxon>Xylariales</taxon>
        <taxon>Xylariaceae</taxon>
        <taxon>Xylaria</taxon>
    </lineage>
</organism>
<evidence type="ECO:0000256" key="12">
    <source>
        <dbReference type="ARBA" id="ARBA00023180"/>
    </source>
</evidence>
<dbReference type="GO" id="GO:0005775">
    <property type="term" value="C:vacuolar lumen"/>
    <property type="evidence" value="ECO:0007669"/>
    <property type="project" value="UniProtKB-SubCell"/>
</dbReference>
<accession>A0A7C8MQK1</accession>
<dbReference type="InterPro" id="IPR018188">
    <property type="entry name" value="RNase_T2_His_AS_1"/>
</dbReference>
<feature type="active site" evidence="16">
    <location>
        <position position="133"/>
    </location>
</feature>
<dbReference type="InterPro" id="IPR057328">
    <property type="entry name" value="RNaseT2L_C"/>
</dbReference>
<keyword evidence="6" id="KW-0926">Vacuole</keyword>
<evidence type="ECO:0000256" key="17">
    <source>
        <dbReference type="RuleBase" id="RU004328"/>
    </source>
</evidence>
<dbReference type="Pfam" id="PF25488">
    <property type="entry name" value="RNaseT2L_C"/>
    <property type="match status" value="1"/>
</dbReference>
<dbReference type="GO" id="GO:0006401">
    <property type="term" value="P:RNA catabolic process"/>
    <property type="evidence" value="ECO:0007669"/>
    <property type="project" value="TreeGrafter"/>
</dbReference>
<dbReference type="PROSITE" id="PS00530">
    <property type="entry name" value="RNASE_T2_1"/>
    <property type="match status" value="1"/>
</dbReference>
<sequence length="399" mass="42722">MLLKITLIQASLAIGPAIAASVSCPADLPFSCSNTTAVEDLCCFNAPGGDVLLTVFWDTAPSTGPSDSWTIHGLWPDNCDGSYEQYCDQKRQYTNISAILQEKALCTLKTMQTYWKDYTGDDESFWEHEFGKHGTCMSTLNPECYDNYQPTEEVADYFTRAVSLFKTLPTYDWLAAAGIVPSSTQTYTLAAIQGALTAHHGHNAIIRCSGSTLNELWYHFQVKGSVQSGTFKAVDPVGSGSTCPSSGIKYLPKYAAPTTTTTTTTTASSTGTAISVPTGTPGALAGKGYVKVQPDGFMISTGNWYRASGTPATYTAASNSDGETFTLKTSKGPCQVLADASLSCAADFTPSDFGYNGTYITYNGAATFYAASTPSDQDKGVVFTTEQVVSLEMYWQPLL</sequence>
<dbReference type="GO" id="GO:0005576">
    <property type="term" value="C:extracellular region"/>
    <property type="evidence" value="ECO:0007669"/>
    <property type="project" value="TreeGrafter"/>
</dbReference>
<feature type="active site" evidence="16">
    <location>
        <position position="72"/>
    </location>
</feature>
<dbReference type="InterPro" id="IPR033130">
    <property type="entry name" value="RNase_T2_His_AS_2"/>
</dbReference>
<keyword evidence="13" id="KW-0456">Lyase</keyword>
<evidence type="ECO:0000256" key="14">
    <source>
        <dbReference type="ARBA" id="ARBA00025494"/>
    </source>
</evidence>
<feature type="domain" description="RNase T2-like C-terminal" evidence="19">
    <location>
        <begin position="284"/>
        <end position="395"/>
    </location>
</feature>
<dbReference type="EMBL" id="WUBL01000103">
    <property type="protein sequence ID" value="KAF2965867.1"/>
    <property type="molecule type" value="Genomic_DNA"/>
</dbReference>
<dbReference type="Proteomes" id="UP000481858">
    <property type="component" value="Unassembled WGS sequence"/>
</dbReference>
<evidence type="ECO:0000256" key="8">
    <source>
        <dbReference type="ARBA" id="ARBA00022729"/>
    </source>
</evidence>
<proteinExistence type="inferred from homology"/>
<dbReference type="Gene3D" id="3.90.730.10">
    <property type="entry name" value="Ribonuclease T2-like"/>
    <property type="match status" value="1"/>
</dbReference>
<comment type="similarity">
    <text evidence="3 17">Belongs to the RNase T2 family.</text>
</comment>
<evidence type="ECO:0000313" key="21">
    <source>
        <dbReference type="Proteomes" id="UP000481858"/>
    </source>
</evidence>
<keyword evidence="11" id="KW-1015">Disulfide bond</keyword>
<evidence type="ECO:0000256" key="5">
    <source>
        <dbReference type="ARBA" id="ARBA00022490"/>
    </source>
</evidence>
<comment type="subcellular location">
    <subcellularLocation>
        <location evidence="2">Cytoplasm</location>
    </subcellularLocation>
    <subcellularLocation>
        <location evidence="1">Vacuole lumen</location>
    </subcellularLocation>
</comment>
<keyword evidence="9" id="KW-0255">Endonuclease</keyword>
<dbReference type="GO" id="GO:0003723">
    <property type="term" value="F:RNA binding"/>
    <property type="evidence" value="ECO:0007669"/>
    <property type="project" value="InterPro"/>
</dbReference>
<dbReference type="PANTHER" id="PTHR11240:SF22">
    <property type="entry name" value="RIBONUCLEASE T2"/>
    <property type="match status" value="1"/>
</dbReference>
<evidence type="ECO:0000256" key="4">
    <source>
        <dbReference type="ARBA" id="ARBA00012571"/>
    </source>
</evidence>
<comment type="function">
    <text evidence="14">Rnase which modulates cell survival under stress conditions. Released from the vacuole to the cytoplasm during stress to promote tRNA and rRNA cleavage and to activate separately a downstream pathway that promotes cell death. Involved in cell size, vacuolar morphology and growth at high temperatures and high salt concentration.</text>
</comment>
<dbReference type="OrthoDB" id="435754at2759"/>
<evidence type="ECO:0000256" key="2">
    <source>
        <dbReference type="ARBA" id="ARBA00004496"/>
    </source>
</evidence>